<evidence type="ECO:0000313" key="1">
    <source>
        <dbReference type="EMBL" id="RNA24646.1"/>
    </source>
</evidence>
<dbReference type="AlphaFoldDB" id="A0A3M7RM81"/>
<protein>
    <submittedName>
        <fullName evidence="1">Uncharacterized protein</fullName>
    </submittedName>
</protein>
<organism evidence="1 2">
    <name type="scientific">Brachionus plicatilis</name>
    <name type="common">Marine rotifer</name>
    <name type="synonym">Brachionus muelleri</name>
    <dbReference type="NCBI Taxonomy" id="10195"/>
    <lineage>
        <taxon>Eukaryota</taxon>
        <taxon>Metazoa</taxon>
        <taxon>Spiralia</taxon>
        <taxon>Gnathifera</taxon>
        <taxon>Rotifera</taxon>
        <taxon>Eurotatoria</taxon>
        <taxon>Monogononta</taxon>
        <taxon>Pseudotrocha</taxon>
        <taxon>Ploima</taxon>
        <taxon>Brachionidae</taxon>
        <taxon>Brachionus</taxon>
    </lineage>
</organism>
<dbReference type="EMBL" id="REGN01003084">
    <property type="protein sequence ID" value="RNA24646.1"/>
    <property type="molecule type" value="Genomic_DNA"/>
</dbReference>
<dbReference type="Proteomes" id="UP000276133">
    <property type="component" value="Unassembled WGS sequence"/>
</dbReference>
<reference evidence="1 2" key="1">
    <citation type="journal article" date="2018" name="Sci. Rep.">
        <title>Genomic signatures of local adaptation to the degree of environmental predictability in rotifers.</title>
        <authorList>
            <person name="Franch-Gras L."/>
            <person name="Hahn C."/>
            <person name="Garcia-Roger E.M."/>
            <person name="Carmona M.J."/>
            <person name="Serra M."/>
            <person name="Gomez A."/>
        </authorList>
    </citation>
    <scope>NUCLEOTIDE SEQUENCE [LARGE SCALE GENOMIC DNA]</scope>
    <source>
        <strain evidence="1">HYR1</strain>
    </source>
</reference>
<gene>
    <name evidence="1" type="ORF">BpHYR1_017813</name>
</gene>
<accession>A0A3M7RM81</accession>
<sequence length="111" mass="12907">MDREKCQRFLLSISVLKSSFLSDISLHSKRLELAMRVAVLVLFKLFDLTCSSLKDNVSSLDSKLIFFILDSFLKRISSPGFKILNTEEEIYAKLQQNSDIWQIYCIRQPKI</sequence>
<evidence type="ECO:0000313" key="2">
    <source>
        <dbReference type="Proteomes" id="UP000276133"/>
    </source>
</evidence>
<name>A0A3M7RM81_BRAPC</name>
<keyword evidence="2" id="KW-1185">Reference proteome</keyword>
<comment type="caution">
    <text evidence="1">The sequence shown here is derived from an EMBL/GenBank/DDBJ whole genome shotgun (WGS) entry which is preliminary data.</text>
</comment>
<proteinExistence type="predicted"/>